<dbReference type="InterPro" id="IPR012338">
    <property type="entry name" value="Beta-lactam/transpept-like"/>
</dbReference>
<gene>
    <name evidence="2" type="ORF">LCGC14_0066050</name>
</gene>
<name>A0A0F9Y2Z0_9ZZZZ</name>
<dbReference type="EMBL" id="LAZR01000016">
    <property type="protein sequence ID" value="KKO06187.1"/>
    <property type="molecule type" value="Genomic_DNA"/>
</dbReference>
<dbReference type="InterPro" id="IPR052794">
    <property type="entry name" value="Mito_Ser_Protease_LACTB"/>
</dbReference>
<comment type="caution">
    <text evidence="2">The sequence shown here is derived from an EMBL/GenBank/DDBJ whole genome shotgun (WGS) entry which is preliminary data.</text>
</comment>
<dbReference type="GO" id="GO:0008233">
    <property type="term" value="F:peptidase activity"/>
    <property type="evidence" value="ECO:0007669"/>
    <property type="project" value="TreeGrafter"/>
</dbReference>
<dbReference type="InterPro" id="IPR001466">
    <property type="entry name" value="Beta-lactam-related"/>
</dbReference>
<dbReference type="GO" id="GO:0019216">
    <property type="term" value="P:regulation of lipid metabolic process"/>
    <property type="evidence" value="ECO:0007669"/>
    <property type="project" value="TreeGrafter"/>
</dbReference>
<organism evidence="2">
    <name type="scientific">marine sediment metagenome</name>
    <dbReference type="NCBI Taxonomy" id="412755"/>
    <lineage>
        <taxon>unclassified sequences</taxon>
        <taxon>metagenomes</taxon>
        <taxon>ecological metagenomes</taxon>
    </lineage>
</organism>
<dbReference type="Gene3D" id="3.40.710.10">
    <property type="entry name" value="DD-peptidase/beta-lactamase superfamily"/>
    <property type="match status" value="1"/>
</dbReference>
<protein>
    <recommendedName>
        <fullName evidence="1">Beta-lactamase-related domain-containing protein</fullName>
    </recommendedName>
</protein>
<feature type="domain" description="Beta-lactamase-related" evidence="1">
    <location>
        <begin position="61"/>
        <end position="383"/>
    </location>
</feature>
<dbReference type="GO" id="GO:0005739">
    <property type="term" value="C:mitochondrion"/>
    <property type="evidence" value="ECO:0007669"/>
    <property type="project" value="TreeGrafter"/>
</dbReference>
<dbReference type="GO" id="GO:0006508">
    <property type="term" value="P:proteolysis"/>
    <property type="evidence" value="ECO:0007669"/>
    <property type="project" value="TreeGrafter"/>
</dbReference>
<evidence type="ECO:0000313" key="2">
    <source>
        <dbReference type="EMBL" id="KKO06187.1"/>
    </source>
</evidence>
<dbReference type="SUPFAM" id="SSF56601">
    <property type="entry name" value="beta-lactamase/transpeptidase-like"/>
    <property type="match status" value="1"/>
</dbReference>
<reference evidence="2" key="1">
    <citation type="journal article" date="2015" name="Nature">
        <title>Complex archaea that bridge the gap between prokaryotes and eukaryotes.</title>
        <authorList>
            <person name="Spang A."/>
            <person name="Saw J.H."/>
            <person name="Jorgensen S.L."/>
            <person name="Zaremba-Niedzwiedzka K."/>
            <person name="Martijn J."/>
            <person name="Lind A.E."/>
            <person name="van Eijk R."/>
            <person name="Schleper C."/>
            <person name="Guy L."/>
            <person name="Ettema T.J."/>
        </authorList>
    </citation>
    <scope>NUCLEOTIDE SEQUENCE</scope>
</reference>
<dbReference type="AlphaFoldDB" id="A0A0F9Y2Z0"/>
<proteinExistence type="predicted"/>
<dbReference type="Pfam" id="PF00144">
    <property type="entry name" value="Beta-lactamase"/>
    <property type="match status" value="1"/>
</dbReference>
<evidence type="ECO:0000259" key="1">
    <source>
        <dbReference type="Pfam" id="PF00144"/>
    </source>
</evidence>
<sequence>MKKFITILVPVLVLVLVICFHLFKPVVTYNIGREKLIDLRHLKPNTYHSQSIKKKADSLLKAEFKKLKTPALSASIGINDNLTWSNIIGYADINHRVSADSLTQFRIGSTSKALTSIGLGVLIQDKKLKPQSLVKDFVTYAGNELSELTLEQIASHTSGIRNYDTCLCFPIWEYYNDHEFNSIEESVSIFNNDKLLFKPGSDFSYSSYNYTLLSGMMEKASNKEFLTFMEEKVFNPLSMSQTSADKKNQNKENIAKFYDLDDKGNIKESFEVNNSIKWAGGGFLSTTNDLVKLGNAVLNNRLLDSETTARLFEPVKLNSGEINKENYGMGWRSSMYKNIHLDGHDVLILHHGGVAMGSTAMLLLIPEYNLTVAVTMNRNATSQETKNIFFELPHKIARLFINYDKTNLTL</sequence>
<dbReference type="PANTHER" id="PTHR46520:SF1">
    <property type="entry name" value="SERINE BETA-LACTAMASE-LIKE PROTEIN LACTB, MITOCHONDRIAL"/>
    <property type="match status" value="1"/>
</dbReference>
<accession>A0A0F9Y2Z0</accession>
<dbReference type="PANTHER" id="PTHR46520">
    <property type="entry name" value="SERINE BETA-LACTAMASE-LIKE PROTEIN LACTB, MITOCHONDRIAL"/>
    <property type="match status" value="1"/>
</dbReference>